<proteinExistence type="predicted"/>
<keyword evidence="3" id="KW-1185">Reference proteome</keyword>
<dbReference type="AlphaFoldDB" id="A0A091DYU1"/>
<dbReference type="Proteomes" id="UP000028990">
    <property type="component" value="Unassembled WGS sequence"/>
</dbReference>
<accession>A0A091DYU1</accession>
<reference evidence="2 3" key="1">
    <citation type="submission" date="2013-11" db="EMBL/GenBank/DDBJ databases">
        <title>The Damaraland mole rat (Fukomys damarensis) genome and evolution of African mole rats.</title>
        <authorList>
            <person name="Gladyshev V.N."/>
            <person name="Fang X."/>
        </authorList>
    </citation>
    <scope>NUCLEOTIDE SEQUENCE [LARGE SCALE GENOMIC DNA]</scope>
    <source>
        <tissue evidence="2">Liver</tissue>
    </source>
</reference>
<organism evidence="2 3">
    <name type="scientific">Fukomys damarensis</name>
    <name type="common">Damaraland mole rat</name>
    <name type="synonym">Cryptomys damarensis</name>
    <dbReference type="NCBI Taxonomy" id="885580"/>
    <lineage>
        <taxon>Eukaryota</taxon>
        <taxon>Metazoa</taxon>
        <taxon>Chordata</taxon>
        <taxon>Craniata</taxon>
        <taxon>Vertebrata</taxon>
        <taxon>Euteleostomi</taxon>
        <taxon>Mammalia</taxon>
        <taxon>Eutheria</taxon>
        <taxon>Euarchontoglires</taxon>
        <taxon>Glires</taxon>
        <taxon>Rodentia</taxon>
        <taxon>Hystricomorpha</taxon>
        <taxon>Bathyergidae</taxon>
        <taxon>Fukomys</taxon>
    </lineage>
</organism>
<evidence type="ECO:0000313" key="2">
    <source>
        <dbReference type="EMBL" id="KFO36212.1"/>
    </source>
</evidence>
<evidence type="ECO:0000256" key="1">
    <source>
        <dbReference type="SAM" id="MobiDB-lite"/>
    </source>
</evidence>
<protein>
    <submittedName>
        <fullName evidence="2">Chloride intracellular channel protein 5</fullName>
    </submittedName>
</protein>
<evidence type="ECO:0000313" key="3">
    <source>
        <dbReference type="Proteomes" id="UP000028990"/>
    </source>
</evidence>
<dbReference type="EMBL" id="KN121537">
    <property type="protein sequence ID" value="KFO36212.1"/>
    <property type="molecule type" value="Genomic_DNA"/>
</dbReference>
<sequence length="201" mass="22244">MSDEEDLSNIYDKIQKPGLYGVPDSPQDDKGPFHHDACEDLGPERTFSTTGLYIQGYDPVSLYAIRGKENGLASPQPEAGGYFLPDELCPESQDRDISMGELLSPVRDQELPPAQPREDNRAGKEALLFPSSLTIQHSREFFSRWSLTGLSEDDSLRGIEATPVSPKIFLFVKVRADKSYDKSYGSILKAIEGSSAVLRQS</sequence>
<name>A0A091DYU1_FUKDA</name>
<gene>
    <name evidence="2" type="ORF">H920_02424</name>
</gene>
<feature type="region of interest" description="Disordered" evidence="1">
    <location>
        <begin position="1"/>
        <end position="42"/>
    </location>
</feature>
<feature type="compositionally biased region" description="Basic and acidic residues" evidence="1">
    <location>
        <begin position="27"/>
        <end position="38"/>
    </location>
</feature>